<sequence length="273" mass="28827">MGSVGKKIGFIGAGQMGSALIRGFVEKGLFSTDEIFASDPSQERRSLMEKECGIKTFDDNRECVEHSDIVLLAVKPQVMGPVLDGLRGYVEKDHLIVSIAAGISTQYIEDRLEEGARVVRVMPNTPALIHEGAAAVCRGDCATEEDLDLCVSLFEAVGIAVKVPEALMDAVTGLSGSGPAYCFRFIEALIEGGVLEGLPRDVATQLAVQTVIGAARLLSTSGKHPGELEAMVTSPGGTTIRGLFALEKNGFSAGVMEAVSQATVRSRELGKTQ</sequence>
<dbReference type="EMBL" id="DRND01000023">
    <property type="protein sequence ID" value="HFC46293.1"/>
    <property type="molecule type" value="Genomic_DNA"/>
</dbReference>
<keyword evidence="4 8" id="KW-0028">Amino-acid biosynthesis</keyword>
<keyword evidence="3 8" id="KW-0963">Cytoplasm</keyword>
<dbReference type="Proteomes" id="UP000885797">
    <property type="component" value="Unassembled WGS sequence"/>
</dbReference>
<evidence type="ECO:0000256" key="11">
    <source>
        <dbReference type="RuleBase" id="RU003903"/>
    </source>
</evidence>
<dbReference type="PANTHER" id="PTHR11645:SF0">
    <property type="entry name" value="PYRROLINE-5-CARBOXYLATE REDUCTASE 3"/>
    <property type="match status" value="1"/>
</dbReference>
<evidence type="ECO:0000259" key="13">
    <source>
        <dbReference type="Pfam" id="PF14748"/>
    </source>
</evidence>
<comment type="pathway">
    <text evidence="8 11">Amino-acid biosynthesis; L-proline biosynthesis; L-proline from L-glutamate 5-semialdehyde: step 1/1.</text>
</comment>
<keyword evidence="6 8" id="KW-0521">NADP</keyword>
<evidence type="ECO:0000256" key="5">
    <source>
        <dbReference type="ARBA" id="ARBA00022650"/>
    </source>
</evidence>
<protein>
    <recommendedName>
        <fullName evidence="8 9">Pyrroline-5-carboxylate reductase</fullName>
        <shortName evidence="8">P5C reductase</shortName>
        <shortName evidence="8">P5CR</shortName>
        <ecNumber evidence="8 9">1.5.1.2</ecNumber>
    </recommendedName>
    <alternativeName>
        <fullName evidence="8">PCA reductase</fullName>
    </alternativeName>
</protein>
<comment type="similarity">
    <text evidence="2 8 11">Belongs to the pyrroline-5-carboxylate reductase family.</text>
</comment>
<evidence type="ECO:0000256" key="8">
    <source>
        <dbReference type="HAMAP-Rule" id="MF_01925"/>
    </source>
</evidence>
<comment type="catalytic activity">
    <reaction evidence="8 11">
        <text>L-proline + NADP(+) = (S)-1-pyrroline-5-carboxylate + NADPH + 2 H(+)</text>
        <dbReference type="Rhea" id="RHEA:14109"/>
        <dbReference type="ChEBI" id="CHEBI:15378"/>
        <dbReference type="ChEBI" id="CHEBI:17388"/>
        <dbReference type="ChEBI" id="CHEBI:57783"/>
        <dbReference type="ChEBI" id="CHEBI:58349"/>
        <dbReference type="ChEBI" id="CHEBI:60039"/>
        <dbReference type="EC" id="1.5.1.2"/>
    </reaction>
</comment>
<keyword evidence="5 8" id="KW-0641">Proline biosynthesis</keyword>
<dbReference type="GO" id="GO:0055129">
    <property type="term" value="P:L-proline biosynthetic process"/>
    <property type="evidence" value="ECO:0007669"/>
    <property type="project" value="UniProtKB-UniRule"/>
</dbReference>
<dbReference type="Pfam" id="PF14748">
    <property type="entry name" value="P5CR_dimer"/>
    <property type="match status" value="1"/>
</dbReference>
<dbReference type="Gene3D" id="3.40.50.720">
    <property type="entry name" value="NAD(P)-binding Rossmann-like Domain"/>
    <property type="match status" value="1"/>
</dbReference>
<dbReference type="FunFam" id="3.40.50.720:FF:000190">
    <property type="entry name" value="Pyrroline-5-carboxylate reductase"/>
    <property type="match status" value="1"/>
</dbReference>
<accession>A0A7V2SUS5</accession>
<dbReference type="InterPro" id="IPR000304">
    <property type="entry name" value="Pyrroline-COOH_reductase"/>
</dbReference>
<feature type="domain" description="Pyrroline-5-carboxylate reductase catalytic N-terminal" evidence="12">
    <location>
        <begin position="7"/>
        <end position="102"/>
    </location>
</feature>
<keyword evidence="7 8" id="KW-0560">Oxidoreductase</keyword>
<reference evidence="14" key="1">
    <citation type="journal article" date="2020" name="mSystems">
        <title>Genome- and Community-Level Interaction Insights into Carbon Utilization and Element Cycling Functions of Hydrothermarchaeota in Hydrothermal Sediment.</title>
        <authorList>
            <person name="Zhou Z."/>
            <person name="Liu Y."/>
            <person name="Xu W."/>
            <person name="Pan J."/>
            <person name="Luo Z.H."/>
            <person name="Li M."/>
        </authorList>
    </citation>
    <scope>NUCLEOTIDE SEQUENCE [LARGE SCALE GENOMIC DNA]</scope>
    <source>
        <strain evidence="14">HyVt-503</strain>
    </source>
</reference>
<name>A0A7V2SUS5_9BACT</name>
<dbReference type="NCBIfam" id="TIGR00112">
    <property type="entry name" value="proC"/>
    <property type="match status" value="1"/>
</dbReference>
<dbReference type="PANTHER" id="PTHR11645">
    <property type="entry name" value="PYRROLINE-5-CARBOXYLATE REDUCTASE"/>
    <property type="match status" value="1"/>
</dbReference>
<evidence type="ECO:0000313" key="14">
    <source>
        <dbReference type="EMBL" id="HFC46293.1"/>
    </source>
</evidence>
<evidence type="ECO:0000256" key="1">
    <source>
        <dbReference type="ARBA" id="ARBA00004496"/>
    </source>
</evidence>
<dbReference type="SUPFAM" id="SSF51735">
    <property type="entry name" value="NAD(P)-binding Rossmann-fold domains"/>
    <property type="match status" value="1"/>
</dbReference>
<comment type="function">
    <text evidence="8">Catalyzes the reduction of 1-pyrroline-5-carboxylate (PCA) to L-proline.</text>
</comment>
<dbReference type="Pfam" id="PF03807">
    <property type="entry name" value="F420_oxidored"/>
    <property type="match status" value="1"/>
</dbReference>
<evidence type="ECO:0000256" key="7">
    <source>
        <dbReference type="ARBA" id="ARBA00023002"/>
    </source>
</evidence>
<dbReference type="InterPro" id="IPR028939">
    <property type="entry name" value="P5C_Rdtase_cat_N"/>
</dbReference>
<evidence type="ECO:0000256" key="3">
    <source>
        <dbReference type="ARBA" id="ARBA00022490"/>
    </source>
</evidence>
<dbReference type="SUPFAM" id="SSF48179">
    <property type="entry name" value="6-phosphogluconate dehydrogenase C-terminal domain-like"/>
    <property type="match status" value="1"/>
</dbReference>
<dbReference type="InterPro" id="IPR008927">
    <property type="entry name" value="6-PGluconate_DH-like_C_sf"/>
</dbReference>
<dbReference type="PROSITE" id="PS00521">
    <property type="entry name" value="P5CR"/>
    <property type="match status" value="1"/>
</dbReference>
<dbReference type="HAMAP" id="MF_01925">
    <property type="entry name" value="P5C_reductase"/>
    <property type="match status" value="1"/>
</dbReference>
<feature type="binding site" evidence="10">
    <location>
        <begin position="73"/>
        <end position="76"/>
    </location>
    <ligand>
        <name>NADP(+)</name>
        <dbReference type="ChEBI" id="CHEBI:58349"/>
    </ligand>
</feature>
<dbReference type="AlphaFoldDB" id="A0A7V2SUS5"/>
<dbReference type="InterPro" id="IPR053790">
    <property type="entry name" value="P5CR-like_CS"/>
</dbReference>
<feature type="binding site" evidence="10">
    <location>
        <begin position="11"/>
        <end position="16"/>
    </location>
    <ligand>
        <name>NADP(+)</name>
        <dbReference type="ChEBI" id="CHEBI:58349"/>
    </ligand>
</feature>
<feature type="binding site" evidence="10">
    <location>
        <position position="60"/>
    </location>
    <ligand>
        <name>NADPH</name>
        <dbReference type="ChEBI" id="CHEBI:57783"/>
    </ligand>
</feature>
<dbReference type="GO" id="GO:0004735">
    <property type="term" value="F:pyrroline-5-carboxylate reductase activity"/>
    <property type="evidence" value="ECO:0007669"/>
    <property type="project" value="UniProtKB-UniRule"/>
</dbReference>
<dbReference type="PIRSF" id="PIRSF000193">
    <property type="entry name" value="Pyrrol-5-carb_rd"/>
    <property type="match status" value="1"/>
</dbReference>
<evidence type="ECO:0000256" key="2">
    <source>
        <dbReference type="ARBA" id="ARBA00005525"/>
    </source>
</evidence>
<proteinExistence type="inferred from homology"/>
<evidence type="ECO:0000256" key="9">
    <source>
        <dbReference type="NCBIfam" id="TIGR00112"/>
    </source>
</evidence>
<evidence type="ECO:0000259" key="12">
    <source>
        <dbReference type="Pfam" id="PF03807"/>
    </source>
</evidence>
<organism evidence="14">
    <name type="scientific">Dissulfuribacter thermophilus</name>
    <dbReference type="NCBI Taxonomy" id="1156395"/>
    <lineage>
        <taxon>Bacteria</taxon>
        <taxon>Pseudomonadati</taxon>
        <taxon>Thermodesulfobacteriota</taxon>
        <taxon>Dissulfuribacteria</taxon>
        <taxon>Dissulfuribacterales</taxon>
        <taxon>Dissulfuribacteraceae</taxon>
        <taxon>Dissulfuribacter</taxon>
    </lineage>
</organism>
<comment type="subcellular location">
    <subcellularLocation>
        <location evidence="1 8">Cytoplasm</location>
    </subcellularLocation>
</comment>
<dbReference type="InterPro" id="IPR036291">
    <property type="entry name" value="NAD(P)-bd_dom_sf"/>
</dbReference>
<evidence type="ECO:0000256" key="10">
    <source>
        <dbReference type="PIRSR" id="PIRSR000193-1"/>
    </source>
</evidence>
<dbReference type="UniPathway" id="UPA00098">
    <property type="reaction ID" value="UER00361"/>
</dbReference>
<comment type="caution">
    <text evidence="14">The sequence shown here is derived from an EMBL/GenBank/DDBJ whole genome shotgun (WGS) entry which is preliminary data.</text>
</comment>
<gene>
    <name evidence="8 14" type="primary">proC</name>
    <name evidence="14" type="ORF">ENJ63_00250</name>
</gene>
<dbReference type="EC" id="1.5.1.2" evidence="8 9"/>
<dbReference type="GO" id="GO:0005737">
    <property type="term" value="C:cytoplasm"/>
    <property type="evidence" value="ECO:0007669"/>
    <property type="project" value="UniProtKB-SubCell"/>
</dbReference>
<dbReference type="Gene3D" id="1.10.3730.10">
    <property type="entry name" value="ProC C-terminal domain-like"/>
    <property type="match status" value="1"/>
</dbReference>
<evidence type="ECO:0000256" key="6">
    <source>
        <dbReference type="ARBA" id="ARBA00022857"/>
    </source>
</evidence>
<feature type="domain" description="Pyrroline-5-carboxylate reductase dimerisation" evidence="13">
    <location>
        <begin position="165"/>
        <end position="269"/>
    </location>
</feature>
<dbReference type="FunFam" id="1.10.3730.10:FF:000001">
    <property type="entry name" value="Pyrroline-5-carboxylate reductase"/>
    <property type="match status" value="1"/>
</dbReference>
<comment type="catalytic activity">
    <reaction evidence="8">
        <text>L-proline + NAD(+) = (S)-1-pyrroline-5-carboxylate + NADH + 2 H(+)</text>
        <dbReference type="Rhea" id="RHEA:14105"/>
        <dbReference type="ChEBI" id="CHEBI:15378"/>
        <dbReference type="ChEBI" id="CHEBI:17388"/>
        <dbReference type="ChEBI" id="CHEBI:57540"/>
        <dbReference type="ChEBI" id="CHEBI:57945"/>
        <dbReference type="ChEBI" id="CHEBI:60039"/>
        <dbReference type="EC" id="1.5.1.2"/>
    </reaction>
</comment>
<evidence type="ECO:0000256" key="4">
    <source>
        <dbReference type="ARBA" id="ARBA00022605"/>
    </source>
</evidence>
<dbReference type="InterPro" id="IPR029036">
    <property type="entry name" value="P5CR_dimer"/>
</dbReference>